<organism evidence="11 12">
    <name type="scientific">Streptomyces buecherae</name>
    <dbReference type="NCBI Taxonomy" id="2763006"/>
    <lineage>
        <taxon>Bacteria</taxon>
        <taxon>Bacillati</taxon>
        <taxon>Actinomycetota</taxon>
        <taxon>Actinomycetes</taxon>
        <taxon>Kitasatosporales</taxon>
        <taxon>Streptomycetaceae</taxon>
        <taxon>Streptomyces</taxon>
    </lineage>
</organism>
<gene>
    <name evidence="11" type="ORF">HUT08_06425</name>
</gene>
<evidence type="ECO:0000256" key="8">
    <source>
        <dbReference type="SAM" id="MobiDB-lite"/>
    </source>
</evidence>
<dbReference type="GO" id="GO:0004252">
    <property type="term" value="F:serine-type endopeptidase activity"/>
    <property type="evidence" value="ECO:0007669"/>
    <property type="project" value="UniProtKB-UniRule"/>
</dbReference>
<keyword evidence="12" id="KW-1185">Reference proteome</keyword>
<dbReference type="PANTHER" id="PTHR43806:SF11">
    <property type="entry name" value="CEREVISIN-RELATED"/>
    <property type="match status" value="1"/>
</dbReference>
<dbReference type="PRINTS" id="PR00723">
    <property type="entry name" value="SUBTILISIN"/>
</dbReference>
<dbReference type="SUPFAM" id="SSF52743">
    <property type="entry name" value="Subtilisin-like"/>
    <property type="match status" value="1"/>
</dbReference>
<evidence type="ECO:0000256" key="1">
    <source>
        <dbReference type="ARBA" id="ARBA00011073"/>
    </source>
</evidence>
<accession>A0A7H8N407</accession>
<feature type="compositionally biased region" description="Low complexity" evidence="8">
    <location>
        <begin position="137"/>
        <end position="150"/>
    </location>
</feature>
<feature type="signal peptide" evidence="9">
    <location>
        <begin position="1"/>
        <end position="34"/>
    </location>
</feature>
<dbReference type="GO" id="GO:0006508">
    <property type="term" value="P:proteolysis"/>
    <property type="evidence" value="ECO:0007669"/>
    <property type="project" value="UniProtKB-KW"/>
</dbReference>
<dbReference type="PROSITE" id="PS51892">
    <property type="entry name" value="SUBTILASE"/>
    <property type="match status" value="1"/>
</dbReference>
<name>A0A7H8N407_9ACTN</name>
<keyword evidence="4 6" id="KW-0720">Serine protease</keyword>
<dbReference type="RefSeq" id="WP_176160970.1">
    <property type="nucleotide sequence ID" value="NZ_CP054929.1"/>
</dbReference>
<feature type="active site" description="Charge relay system" evidence="5 6">
    <location>
        <position position="443"/>
    </location>
</feature>
<dbReference type="InterPro" id="IPR015500">
    <property type="entry name" value="Peptidase_S8_subtilisin-rel"/>
</dbReference>
<protein>
    <submittedName>
        <fullName evidence="11">S8 family serine peptidase</fullName>
    </submittedName>
</protein>
<dbReference type="PROSITE" id="PS00136">
    <property type="entry name" value="SUBTILASE_ASP"/>
    <property type="match status" value="1"/>
</dbReference>
<dbReference type="InterPro" id="IPR006311">
    <property type="entry name" value="TAT_signal"/>
</dbReference>
<keyword evidence="9" id="KW-0732">Signal</keyword>
<dbReference type="InterPro" id="IPR000209">
    <property type="entry name" value="Peptidase_S8/S53_dom"/>
</dbReference>
<dbReference type="InterPro" id="IPR023828">
    <property type="entry name" value="Peptidase_S8_Ser-AS"/>
</dbReference>
<feature type="active site" description="Charge relay system" evidence="5 6">
    <location>
        <position position="186"/>
    </location>
</feature>
<dbReference type="PROSITE" id="PS51318">
    <property type="entry name" value="TAT"/>
    <property type="match status" value="1"/>
</dbReference>
<sequence>MAHLRSRRRRALLAVPAGLALTASIGFLPGAASASSQDAPSSASAPRAAGPALSYVVNTTPDKATVGKVKKEIAKAGGSIVASYPKIGVLVAHASAPDFAAQIRSVKGVQSAGATRTSPLTPAATTEVGKPEKVKAPRASAQSAAKARAAGQEPLEPLQWHLPAMKADKAAKVNPGDRNVTVAVIDTGVDDTHPDLAPNFDRRASANCANGVLDTSKGAWRPYDADADYHGTHVAGSVAAARNGVGVAGVAPNVKVSAIKVSDQKTGLFYAENVVCAFVFAADKGVEVTNNSYYVDPWMFNCKNDADQRAILDAVGRAAKYAQDKGAVNVASAGNSNFDLGGKSIKDTSSPNDSQEVDREIDPATCLDAPTQLPGVVTVSATGVNSLKSYYSNYGLNPSVASGQIDVAAPGGDRNQVPELPAKDGRILSTMPGGDYAYLQGTSMASPHVAGVAALVRSTHPYASPQEVQWLLKQQADNPGCPTAPYDPNGDGKADATCTGTKHVNSFYGYGIVNALKAVTQ</sequence>
<evidence type="ECO:0000256" key="5">
    <source>
        <dbReference type="PIRSR" id="PIRSR615500-1"/>
    </source>
</evidence>
<dbReference type="PROSITE" id="PS00137">
    <property type="entry name" value="SUBTILASE_HIS"/>
    <property type="match status" value="1"/>
</dbReference>
<evidence type="ECO:0000313" key="12">
    <source>
        <dbReference type="Proteomes" id="UP000509303"/>
    </source>
</evidence>
<keyword evidence="3 6" id="KW-0378">Hydrolase</keyword>
<dbReference type="InterPro" id="IPR050131">
    <property type="entry name" value="Peptidase_S8_subtilisin-like"/>
</dbReference>
<dbReference type="EMBL" id="CP054929">
    <property type="protein sequence ID" value="QKW49237.1"/>
    <property type="molecule type" value="Genomic_DNA"/>
</dbReference>
<evidence type="ECO:0000256" key="6">
    <source>
        <dbReference type="PROSITE-ProRule" id="PRU01240"/>
    </source>
</evidence>
<evidence type="ECO:0000259" key="10">
    <source>
        <dbReference type="Pfam" id="PF00082"/>
    </source>
</evidence>
<dbReference type="InterPro" id="IPR023827">
    <property type="entry name" value="Peptidase_S8_Asp-AS"/>
</dbReference>
<dbReference type="AlphaFoldDB" id="A0A7H8N407"/>
<keyword evidence="2 6" id="KW-0645">Protease</keyword>
<dbReference type="PROSITE" id="PS00138">
    <property type="entry name" value="SUBTILASE_SER"/>
    <property type="match status" value="1"/>
</dbReference>
<reference evidence="11 12" key="1">
    <citation type="submission" date="2020-06" db="EMBL/GenBank/DDBJ databases">
        <title>Genome mining for natural products.</title>
        <authorList>
            <person name="Zhang B."/>
            <person name="Shi J."/>
            <person name="Ge H."/>
        </authorList>
    </citation>
    <scope>NUCLEOTIDE SEQUENCE [LARGE SCALE GENOMIC DNA]</scope>
    <source>
        <strain evidence="11 12">NA00687</strain>
    </source>
</reference>
<evidence type="ECO:0000256" key="7">
    <source>
        <dbReference type="RuleBase" id="RU003355"/>
    </source>
</evidence>
<dbReference type="Pfam" id="PF00082">
    <property type="entry name" value="Peptidase_S8"/>
    <property type="match status" value="1"/>
</dbReference>
<dbReference type="Gene3D" id="3.40.50.200">
    <property type="entry name" value="Peptidase S8/S53 domain"/>
    <property type="match status" value="1"/>
</dbReference>
<evidence type="ECO:0000256" key="9">
    <source>
        <dbReference type="SAM" id="SignalP"/>
    </source>
</evidence>
<dbReference type="PANTHER" id="PTHR43806">
    <property type="entry name" value="PEPTIDASE S8"/>
    <property type="match status" value="1"/>
</dbReference>
<feature type="region of interest" description="Disordered" evidence="8">
    <location>
        <begin position="110"/>
        <end position="154"/>
    </location>
</feature>
<evidence type="ECO:0000256" key="2">
    <source>
        <dbReference type="ARBA" id="ARBA00022670"/>
    </source>
</evidence>
<feature type="active site" description="Charge relay system" evidence="5 6">
    <location>
        <position position="230"/>
    </location>
</feature>
<comment type="similarity">
    <text evidence="1 6 7">Belongs to the peptidase S8 family.</text>
</comment>
<dbReference type="InterPro" id="IPR022398">
    <property type="entry name" value="Peptidase_S8_His-AS"/>
</dbReference>
<dbReference type="Proteomes" id="UP000509303">
    <property type="component" value="Chromosome"/>
</dbReference>
<feature type="domain" description="Peptidase S8/S53" evidence="10">
    <location>
        <begin position="178"/>
        <end position="511"/>
    </location>
</feature>
<feature type="compositionally biased region" description="Polar residues" evidence="8">
    <location>
        <begin position="112"/>
        <end position="124"/>
    </location>
</feature>
<evidence type="ECO:0000256" key="3">
    <source>
        <dbReference type="ARBA" id="ARBA00022801"/>
    </source>
</evidence>
<dbReference type="InterPro" id="IPR036852">
    <property type="entry name" value="Peptidase_S8/S53_dom_sf"/>
</dbReference>
<evidence type="ECO:0000313" key="11">
    <source>
        <dbReference type="EMBL" id="QKW49237.1"/>
    </source>
</evidence>
<evidence type="ECO:0000256" key="4">
    <source>
        <dbReference type="ARBA" id="ARBA00022825"/>
    </source>
</evidence>
<feature type="chain" id="PRO_5029003027" evidence="9">
    <location>
        <begin position="35"/>
        <end position="521"/>
    </location>
</feature>
<proteinExistence type="inferred from homology"/>